<dbReference type="EMBL" id="JARKIB010000228">
    <property type="protein sequence ID" value="KAJ7721611.1"/>
    <property type="molecule type" value="Genomic_DNA"/>
</dbReference>
<comment type="caution">
    <text evidence="2">The sequence shown here is derived from an EMBL/GenBank/DDBJ whole genome shotgun (WGS) entry which is preliminary data.</text>
</comment>
<dbReference type="InterPro" id="IPR036047">
    <property type="entry name" value="F-box-like_dom_sf"/>
</dbReference>
<evidence type="ECO:0008006" key="4">
    <source>
        <dbReference type="Google" id="ProtNLM"/>
    </source>
</evidence>
<organism evidence="2 3">
    <name type="scientific">Mycena metata</name>
    <dbReference type="NCBI Taxonomy" id="1033252"/>
    <lineage>
        <taxon>Eukaryota</taxon>
        <taxon>Fungi</taxon>
        <taxon>Dikarya</taxon>
        <taxon>Basidiomycota</taxon>
        <taxon>Agaricomycotina</taxon>
        <taxon>Agaricomycetes</taxon>
        <taxon>Agaricomycetidae</taxon>
        <taxon>Agaricales</taxon>
        <taxon>Marasmiineae</taxon>
        <taxon>Mycenaceae</taxon>
        <taxon>Mycena</taxon>
    </lineage>
</organism>
<keyword evidence="3" id="KW-1185">Reference proteome</keyword>
<name>A0AAD7ML11_9AGAR</name>
<accession>A0AAD7ML11</accession>
<dbReference type="Proteomes" id="UP001215598">
    <property type="component" value="Unassembled WGS sequence"/>
</dbReference>
<proteinExistence type="predicted"/>
<feature type="region of interest" description="Disordered" evidence="1">
    <location>
        <begin position="1"/>
        <end position="37"/>
    </location>
</feature>
<evidence type="ECO:0000256" key="1">
    <source>
        <dbReference type="SAM" id="MobiDB-lite"/>
    </source>
</evidence>
<protein>
    <recommendedName>
        <fullName evidence="4">F-box domain-containing protein</fullName>
    </recommendedName>
</protein>
<dbReference type="SUPFAM" id="SSF81383">
    <property type="entry name" value="F-box domain"/>
    <property type="match status" value="1"/>
</dbReference>
<evidence type="ECO:0000313" key="3">
    <source>
        <dbReference type="Proteomes" id="UP001215598"/>
    </source>
</evidence>
<gene>
    <name evidence="2" type="ORF">B0H16DRAFT_1602280</name>
</gene>
<sequence length="788" mass="87007">MAILLNEADPPTDTYTLKILTTPEPCPKPSSEPEEDHVDEMDMLPLTVYDSSGEPSGGQVCLRDRATVNQVTVGCLRELRITQSVKKSPPQDLSLFPEMHIDIVLEVLGHLHPLDLMHVARANKAFRDLLLSSITTPLWRTAFAGWSSWPSGPTTFIGQSFLPECPSEICGRRWAKLLFGPRVCDKCGVADTAPDYTIWRRLCSLCMDHLYYGVPNYSSSHEVNTLLAKTYRRDGASSTPQSDVGRLWPADGTAVAEVYERLKAVDAEALSAFIQERKDIVQAIEARALETDQWSDQICSRVIAMYAKQTTRVYKSARKRLVKEGHDPRDLTDIDIVPSSQLEGFPRLTSRRWNKARPYIVPLVHAARDARLQAEHEALIVARRASASTAISHVLRTAPPQTWAYNPPGYTLETLPPLPALIHDPSDAPLPDDDPRLLDALLALPAFVEAWRAEKRALLASLLPVLSNNRDRESASCGDAATPAPAPAPAARLPSTDVARLELATSVFTCLGSWVGSMGVKAGRALIGWAAAGAHLRCRSLQRYWQQRVHFAAEGAGAAAALVRLVGLDPETATAEAMDAVCGGGSRNVDRGKGKRVEKRFLCLLCRQETHGGVHGRRAMRWRECVAHTIERVRSNSGDVVHRDEPPAWALLTDAAVIEVRRREAARDPVEGDAAWMCTLCTTHFEARVPRVAVIAHLTDVHGMQVPEAGRHFMHFEGTERTPRVPGLLSEGTHTADLRCVRCPEGKLRSLRAIGRHVADKHRVTMPGEEDWTKVEMILRSTPTDSER</sequence>
<reference evidence="2" key="1">
    <citation type="submission" date="2023-03" db="EMBL/GenBank/DDBJ databases">
        <title>Massive genome expansion in bonnet fungi (Mycena s.s.) driven by repeated elements and novel gene families across ecological guilds.</title>
        <authorList>
            <consortium name="Lawrence Berkeley National Laboratory"/>
            <person name="Harder C.B."/>
            <person name="Miyauchi S."/>
            <person name="Viragh M."/>
            <person name="Kuo A."/>
            <person name="Thoen E."/>
            <person name="Andreopoulos B."/>
            <person name="Lu D."/>
            <person name="Skrede I."/>
            <person name="Drula E."/>
            <person name="Henrissat B."/>
            <person name="Morin E."/>
            <person name="Kohler A."/>
            <person name="Barry K."/>
            <person name="LaButti K."/>
            <person name="Morin E."/>
            <person name="Salamov A."/>
            <person name="Lipzen A."/>
            <person name="Mereny Z."/>
            <person name="Hegedus B."/>
            <person name="Baldrian P."/>
            <person name="Stursova M."/>
            <person name="Weitz H."/>
            <person name="Taylor A."/>
            <person name="Grigoriev I.V."/>
            <person name="Nagy L.G."/>
            <person name="Martin F."/>
            <person name="Kauserud H."/>
        </authorList>
    </citation>
    <scope>NUCLEOTIDE SEQUENCE</scope>
    <source>
        <strain evidence="2">CBHHK182m</strain>
    </source>
</reference>
<dbReference type="AlphaFoldDB" id="A0AAD7ML11"/>
<evidence type="ECO:0000313" key="2">
    <source>
        <dbReference type="EMBL" id="KAJ7721611.1"/>
    </source>
</evidence>